<dbReference type="STRING" id="28442.SAMN05443574_1405"/>
<protein>
    <submittedName>
        <fullName evidence="1">Uncharacterized protein</fullName>
    </submittedName>
</protein>
<proteinExistence type="predicted"/>
<reference evidence="1 2" key="1">
    <citation type="submission" date="2016-10" db="EMBL/GenBank/DDBJ databases">
        <authorList>
            <person name="de Groot N.N."/>
        </authorList>
    </citation>
    <scope>NUCLEOTIDE SEQUENCE [LARGE SCALE GENOMIC DNA]</scope>
    <source>
        <strain evidence="1 2">DSM 3756</strain>
    </source>
</reference>
<evidence type="ECO:0000313" key="1">
    <source>
        <dbReference type="EMBL" id="SDX38118.1"/>
    </source>
</evidence>
<sequence length="175" mass="19625">MPDQITEQHQLSQDASALQQQLETDKLANRLRFHLGLEPVEKVDTQGNKTRVWKERENNLLNQEGVENVVGLVRGIVDKNQTTSIYDDSEIKRVMQSLHRAVSLELTENWGDYGIRKRGTAEKVMEIVTDNCYSAFKRAKDGRTLDAVAKTTKTVSKTHTGDDDGDGGMSFFGLG</sequence>
<dbReference type="Proteomes" id="UP000182573">
    <property type="component" value="Unassembled WGS sequence"/>
</dbReference>
<gene>
    <name evidence="1" type="ORF">SAMN05443574_1405</name>
</gene>
<organism evidence="1 2">
    <name type="scientific">Haloarcula vallismortis</name>
    <name type="common">Halobacterium vallismortis</name>
    <dbReference type="NCBI Taxonomy" id="28442"/>
    <lineage>
        <taxon>Archaea</taxon>
        <taxon>Methanobacteriati</taxon>
        <taxon>Methanobacteriota</taxon>
        <taxon>Stenosarchaea group</taxon>
        <taxon>Halobacteria</taxon>
        <taxon>Halobacteriales</taxon>
        <taxon>Haloarculaceae</taxon>
        <taxon>Haloarcula</taxon>
    </lineage>
</organism>
<dbReference type="AlphaFoldDB" id="A0A1H3B8W4"/>
<dbReference type="EMBL" id="FNOF01000040">
    <property type="protein sequence ID" value="SDX38118.1"/>
    <property type="molecule type" value="Genomic_DNA"/>
</dbReference>
<accession>A0A1H3B8W4</accession>
<evidence type="ECO:0000313" key="2">
    <source>
        <dbReference type="Proteomes" id="UP000182573"/>
    </source>
</evidence>
<name>A0A1H3B8W4_HALVA</name>